<keyword evidence="9" id="KW-1185">Reference proteome</keyword>
<dbReference type="GO" id="GO:0050313">
    <property type="term" value="F:sulfur dioxygenase activity"/>
    <property type="evidence" value="ECO:0007669"/>
    <property type="project" value="InterPro"/>
</dbReference>
<feature type="domain" description="Rhodanese" evidence="7">
    <location>
        <begin position="566"/>
        <end position="764"/>
    </location>
</feature>
<evidence type="ECO:0000256" key="5">
    <source>
        <dbReference type="ARBA" id="ARBA00023136"/>
    </source>
</evidence>
<dbReference type="GO" id="GO:0046872">
    <property type="term" value="F:metal ion binding"/>
    <property type="evidence" value="ECO:0007669"/>
    <property type="project" value="UniProtKB-KW"/>
</dbReference>
<dbReference type="InterPro" id="IPR001763">
    <property type="entry name" value="Rhodanese-like_dom"/>
</dbReference>
<keyword evidence="2 6" id="KW-0812">Transmembrane</keyword>
<dbReference type="AlphaFoldDB" id="A0A543IY72"/>
<feature type="transmembrane region" description="Helical" evidence="6">
    <location>
        <begin position="201"/>
        <end position="219"/>
    </location>
</feature>
<dbReference type="GO" id="GO:0005886">
    <property type="term" value="C:plasma membrane"/>
    <property type="evidence" value="ECO:0007669"/>
    <property type="project" value="UniProtKB-SubCell"/>
</dbReference>
<comment type="subcellular location">
    <subcellularLocation>
        <location evidence="6">Cell membrane</location>
        <topology evidence="6">Multi-pass membrane protein</topology>
    </subcellularLocation>
    <subcellularLocation>
        <location evidence="1">Membrane</location>
        <topology evidence="1">Multi-pass membrane protein</topology>
    </subcellularLocation>
</comment>
<dbReference type="SUPFAM" id="SSF56281">
    <property type="entry name" value="Metallo-hydrolase/oxidoreductase"/>
    <property type="match status" value="1"/>
</dbReference>
<evidence type="ECO:0000259" key="7">
    <source>
        <dbReference type="PROSITE" id="PS50206"/>
    </source>
</evidence>
<dbReference type="Pfam" id="PF00581">
    <property type="entry name" value="Rhodanese"/>
    <property type="match status" value="2"/>
</dbReference>
<evidence type="ECO:0000313" key="8">
    <source>
        <dbReference type="EMBL" id="TQM75533.1"/>
    </source>
</evidence>
<sequence>MSLPVVAGAVAIGVTLGLFGGGGSILTVPLLVYLAGMPAKPAIATSLFVVGVTSLAGLAGHARAGRIRWRTGLIFGLAGMAGAYGGGLVGPHLPAPLLLAAFALMMLATAVAMIRGRRTPHPARRRDGELPLAHVLAEGAAVGLVTGLVGAGGGFLVVPALVLLGGMPMPAAVATSLVVIALKSFAGLAGYLHAVAIDWPVALPVTAAAVAGAVAGGRLAARVRAERLRRAFGWFVLAMGVFVLAGQAPPGLAAALLGTGWGIAALAAALVVAAAALLAARRAAGPAARRAGKPERRSTMFFARYYLDCLSQASYMVGDRATGRAVVVDPRRDIGEYLADAERHGLRIEGVINTHFHADFLAGHLELAAATGAWIGYGSRAEAEYPIRRLADGERIELGDVVLEIMETPGHTPESISILVYEHATDPAPYGVLTGDTLFVGDVGRPDLLASLGYGAGELARMLHRSVRRLMELPDGTRVYPAHGAGSACGKNLSAEPWSTIGEQRRTNHACAPMSEEEFVALVTQGQPPAPGYFGYDAVLNRKRHGLLDVTARAVPLTAEEVIARRDGGAVVLDARDPQSYALAHLRGSINVALDGRFAERAGMVVAPGAEIVVVAPQDRESEVVTRLARIGFDNVAGYLREPEAAFLAMPGEVARSRRMTAAELRAALEGEAPPFLLDVRNEGEAAADGAIQDAGGGAARIPLAELPARLGEVPADRPVVVYCASGGRSVTAMSLLEREGRGDVADLIGGYQAWKRTVAPAAA</sequence>
<dbReference type="PANTHER" id="PTHR43084">
    <property type="entry name" value="PERSULFIDE DIOXYGENASE ETHE1"/>
    <property type="match status" value="1"/>
</dbReference>
<evidence type="ECO:0000256" key="6">
    <source>
        <dbReference type="RuleBase" id="RU363041"/>
    </source>
</evidence>
<feature type="transmembrane region" description="Helical" evidence="6">
    <location>
        <begin position="260"/>
        <end position="280"/>
    </location>
</feature>
<comment type="caution">
    <text evidence="8">The sequence shown here is derived from an EMBL/GenBank/DDBJ whole genome shotgun (WGS) entry which is preliminary data.</text>
</comment>
<evidence type="ECO:0000256" key="1">
    <source>
        <dbReference type="ARBA" id="ARBA00004141"/>
    </source>
</evidence>
<dbReference type="Gene3D" id="3.60.15.10">
    <property type="entry name" value="Ribonuclease Z/Hydroxyacylglutathione hydrolase-like"/>
    <property type="match status" value="1"/>
</dbReference>
<dbReference type="Gene3D" id="3.40.250.10">
    <property type="entry name" value="Rhodanese-like domain"/>
    <property type="match status" value="2"/>
</dbReference>
<feature type="transmembrane region" description="Helical" evidence="6">
    <location>
        <begin position="72"/>
        <end position="89"/>
    </location>
</feature>
<dbReference type="SMART" id="SM00849">
    <property type="entry name" value="Lactamase_B"/>
    <property type="match status" value="1"/>
</dbReference>
<evidence type="ECO:0000256" key="3">
    <source>
        <dbReference type="ARBA" id="ARBA00022723"/>
    </source>
</evidence>
<dbReference type="SMART" id="SM00450">
    <property type="entry name" value="RHOD"/>
    <property type="match status" value="2"/>
</dbReference>
<dbReference type="GO" id="GO:0006749">
    <property type="term" value="P:glutathione metabolic process"/>
    <property type="evidence" value="ECO:0007669"/>
    <property type="project" value="InterPro"/>
</dbReference>
<evidence type="ECO:0000256" key="2">
    <source>
        <dbReference type="ARBA" id="ARBA00022692"/>
    </source>
</evidence>
<keyword evidence="5 6" id="KW-0472">Membrane</keyword>
<dbReference type="Pfam" id="PF00753">
    <property type="entry name" value="Lactamase_B"/>
    <property type="match status" value="1"/>
</dbReference>
<name>A0A543IY72_9ACTN</name>
<gene>
    <name evidence="8" type="ORF">FHX40_2243</name>
</gene>
<dbReference type="PANTHER" id="PTHR43084:SF1">
    <property type="entry name" value="PERSULFIDE DIOXYGENASE ETHE1, MITOCHONDRIAL"/>
    <property type="match status" value="1"/>
</dbReference>
<evidence type="ECO:0000256" key="4">
    <source>
        <dbReference type="ARBA" id="ARBA00022989"/>
    </source>
</evidence>
<reference evidence="8 9" key="1">
    <citation type="submission" date="2019-06" db="EMBL/GenBank/DDBJ databases">
        <title>Sequencing the genomes of 1000 actinobacteria strains.</title>
        <authorList>
            <person name="Klenk H.-P."/>
        </authorList>
    </citation>
    <scope>NUCLEOTIDE SEQUENCE [LARGE SCALE GENOMIC DNA]</scope>
    <source>
        <strain evidence="8 9">DSM 43186</strain>
    </source>
</reference>
<feature type="transmembrane region" description="Helical" evidence="6">
    <location>
        <begin position="95"/>
        <end position="114"/>
    </location>
</feature>
<dbReference type="SUPFAM" id="SSF52821">
    <property type="entry name" value="Rhodanese/Cell cycle control phosphatase"/>
    <property type="match status" value="2"/>
</dbReference>
<dbReference type="OrthoDB" id="3196337at2"/>
<dbReference type="InterPro" id="IPR001279">
    <property type="entry name" value="Metallo-B-lactamas"/>
</dbReference>
<dbReference type="InterPro" id="IPR036866">
    <property type="entry name" value="RibonucZ/Hydroxyglut_hydro"/>
</dbReference>
<accession>A0A543IY72</accession>
<dbReference type="Pfam" id="PF01925">
    <property type="entry name" value="TauE"/>
    <property type="match status" value="1"/>
</dbReference>
<dbReference type="GO" id="GO:0070813">
    <property type="term" value="P:hydrogen sulfide metabolic process"/>
    <property type="evidence" value="ECO:0007669"/>
    <property type="project" value="TreeGrafter"/>
</dbReference>
<organism evidence="8 9">
    <name type="scientific">Thermopolyspora flexuosa</name>
    <dbReference type="NCBI Taxonomy" id="103836"/>
    <lineage>
        <taxon>Bacteria</taxon>
        <taxon>Bacillati</taxon>
        <taxon>Actinomycetota</taxon>
        <taxon>Actinomycetes</taxon>
        <taxon>Streptosporangiales</taxon>
        <taxon>Streptosporangiaceae</taxon>
        <taxon>Thermopolyspora</taxon>
    </lineage>
</organism>
<dbReference type="FunFam" id="3.60.15.10:FF:000030">
    <property type="entry name" value="Metallo-beta-lactamase family protein"/>
    <property type="match status" value="1"/>
</dbReference>
<dbReference type="EMBL" id="VFPQ01000001">
    <property type="protein sequence ID" value="TQM75533.1"/>
    <property type="molecule type" value="Genomic_DNA"/>
</dbReference>
<feature type="transmembrane region" description="Helical" evidence="6">
    <location>
        <begin position="231"/>
        <end position="248"/>
    </location>
</feature>
<dbReference type="CDD" id="cd07724">
    <property type="entry name" value="POD-like_MBL-fold"/>
    <property type="match status" value="1"/>
</dbReference>
<protein>
    <recommendedName>
        <fullName evidence="6">Probable membrane transporter protein</fullName>
    </recommendedName>
</protein>
<dbReference type="InterPro" id="IPR002781">
    <property type="entry name" value="TM_pro_TauE-like"/>
</dbReference>
<feature type="transmembrane region" description="Helical" evidence="6">
    <location>
        <begin position="42"/>
        <end position="60"/>
    </location>
</feature>
<dbReference type="InterPro" id="IPR051682">
    <property type="entry name" value="Mito_Persulfide_Diox"/>
</dbReference>
<dbReference type="CDD" id="cd00158">
    <property type="entry name" value="RHOD"/>
    <property type="match status" value="1"/>
</dbReference>
<keyword evidence="6" id="KW-1003">Cell membrane</keyword>
<dbReference type="InterPro" id="IPR044528">
    <property type="entry name" value="POD-like_MBL-fold"/>
</dbReference>
<dbReference type="RefSeq" id="WP_142259535.1">
    <property type="nucleotide sequence ID" value="NZ_BMPV01000001.1"/>
</dbReference>
<feature type="transmembrane region" description="Helical" evidence="6">
    <location>
        <begin position="7"/>
        <end position="36"/>
    </location>
</feature>
<evidence type="ECO:0000313" key="9">
    <source>
        <dbReference type="Proteomes" id="UP000319213"/>
    </source>
</evidence>
<dbReference type="Proteomes" id="UP000319213">
    <property type="component" value="Unassembled WGS sequence"/>
</dbReference>
<feature type="transmembrane region" description="Helical" evidence="6">
    <location>
        <begin position="135"/>
        <end position="162"/>
    </location>
</feature>
<keyword evidence="3" id="KW-0479">Metal-binding</keyword>
<keyword evidence="4 6" id="KW-1133">Transmembrane helix</keyword>
<comment type="similarity">
    <text evidence="6">Belongs to the 4-toluene sulfonate uptake permease (TSUP) (TC 2.A.102) family.</text>
</comment>
<proteinExistence type="inferred from homology"/>
<dbReference type="PROSITE" id="PS50206">
    <property type="entry name" value="RHODANESE_3"/>
    <property type="match status" value="1"/>
</dbReference>
<dbReference type="InterPro" id="IPR036873">
    <property type="entry name" value="Rhodanese-like_dom_sf"/>
</dbReference>